<feature type="transmembrane region" description="Helical" evidence="1">
    <location>
        <begin position="21"/>
        <end position="40"/>
    </location>
</feature>
<keyword evidence="1" id="KW-1133">Transmembrane helix</keyword>
<organism evidence="2">
    <name type="scientific">Kribbella sp. HUAS MG21</name>
    <dbReference type="NCBI Taxonomy" id="3160966"/>
    <lineage>
        <taxon>Bacteria</taxon>
        <taxon>Bacillati</taxon>
        <taxon>Actinomycetota</taxon>
        <taxon>Actinomycetes</taxon>
        <taxon>Propionibacteriales</taxon>
        <taxon>Kribbellaceae</taxon>
        <taxon>Kribbella</taxon>
    </lineage>
</organism>
<name>A0AAU7TF19_9ACTN</name>
<dbReference type="RefSeq" id="WP_350278121.1">
    <property type="nucleotide sequence ID" value="NZ_CP158165.1"/>
</dbReference>
<sequence>MAALATGLAAAARGRSLRQRWVLTKLAITTALTLLVVLTAEPGLASAATGLVTDRTRTTYAVVPVVTAALLLVNVVLGVRHRIPEVGNDARAG</sequence>
<reference evidence="2" key="1">
    <citation type="submission" date="2024-06" db="EMBL/GenBank/DDBJ databases">
        <title>Kribbella sp. strain HUAS MG21 genome sequences.</title>
        <authorList>
            <person name="Mo P."/>
        </authorList>
    </citation>
    <scope>NUCLEOTIDE SEQUENCE</scope>
    <source>
        <strain evidence="2">HUAS MG21</strain>
    </source>
</reference>
<evidence type="ECO:0000313" key="2">
    <source>
        <dbReference type="EMBL" id="XBV25307.1"/>
    </source>
</evidence>
<gene>
    <name evidence="2" type="ORF">ABN611_02575</name>
</gene>
<keyword evidence="1" id="KW-0472">Membrane</keyword>
<keyword evidence="1" id="KW-0812">Transmembrane</keyword>
<dbReference type="AlphaFoldDB" id="A0AAU7TF19"/>
<evidence type="ECO:0000256" key="1">
    <source>
        <dbReference type="SAM" id="Phobius"/>
    </source>
</evidence>
<protein>
    <submittedName>
        <fullName evidence="2">Uncharacterized protein</fullName>
    </submittedName>
</protein>
<feature type="transmembrane region" description="Helical" evidence="1">
    <location>
        <begin position="60"/>
        <end position="79"/>
    </location>
</feature>
<accession>A0AAU7TF19</accession>
<proteinExistence type="predicted"/>
<dbReference type="EMBL" id="CP158165">
    <property type="protein sequence ID" value="XBV25307.1"/>
    <property type="molecule type" value="Genomic_DNA"/>
</dbReference>